<feature type="region of interest" description="Disordered" evidence="1">
    <location>
        <begin position="1"/>
        <end position="133"/>
    </location>
</feature>
<dbReference type="HOGENOM" id="CLU_093646_0_0_1"/>
<name>B8AHY2_ORYSI</name>
<reference evidence="2 3" key="1">
    <citation type="journal article" date="2005" name="PLoS Biol.">
        <title>The genomes of Oryza sativa: a history of duplications.</title>
        <authorList>
            <person name="Yu J."/>
            <person name="Wang J."/>
            <person name="Lin W."/>
            <person name="Li S."/>
            <person name="Li H."/>
            <person name="Zhou J."/>
            <person name="Ni P."/>
            <person name="Dong W."/>
            <person name="Hu S."/>
            <person name="Zeng C."/>
            <person name="Zhang J."/>
            <person name="Zhang Y."/>
            <person name="Li R."/>
            <person name="Xu Z."/>
            <person name="Li S."/>
            <person name="Li X."/>
            <person name="Zheng H."/>
            <person name="Cong L."/>
            <person name="Lin L."/>
            <person name="Yin J."/>
            <person name="Geng J."/>
            <person name="Li G."/>
            <person name="Shi J."/>
            <person name="Liu J."/>
            <person name="Lv H."/>
            <person name="Li J."/>
            <person name="Wang J."/>
            <person name="Deng Y."/>
            <person name="Ran L."/>
            <person name="Shi X."/>
            <person name="Wang X."/>
            <person name="Wu Q."/>
            <person name="Li C."/>
            <person name="Ren X."/>
            <person name="Wang J."/>
            <person name="Wang X."/>
            <person name="Li D."/>
            <person name="Liu D."/>
            <person name="Zhang X."/>
            <person name="Ji Z."/>
            <person name="Zhao W."/>
            <person name="Sun Y."/>
            <person name="Zhang Z."/>
            <person name="Bao J."/>
            <person name="Han Y."/>
            <person name="Dong L."/>
            <person name="Ji J."/>
            <person name="Chen P."/>
            <person name="Wu S."/>
            <person name="Liu J."/>
            <person name="Xiao Y."/>
            <person name="Bu D."/>
            <person name="Tan J."/>
            <person name="Yang L."/>
            <person name="Ye C."/>
            <person name="Zhang J."/>
            <person name="Xu J."/>
            <person name="Zhou Y."/>
            <person name="Yu Y."/>
            <person name="Zhang B."/>
            <person name="Zhuang S."/>
            <person name="Wei H."/>
            <person name="Liu B."/>
            <person name="Lei M."/>
            <person name="Yu H."/>
            <person name="Li Y."/>
            <person name="Xu H."/>
            <person name="Wei S."/>
            <person name="He X."/>
            <person name="Fang L."/>
            <person name="Zhang Z."/>
            <person name="Zhang Y."/>
            <person name="Huang X."/>
            <person name="Su Z."/>
            <person name="Tong W."/>
            <person name="Li J."/>
            <person name="Tong Z."/>
            <person name="Li S."/>
            <person name="Ye J."/>
            <person name="Wang L."/>
            <person name="Fang L."/>
            <person name="Lei T."/>
            <person name="Chen C."/>
            <person name="Chen H."/>
            <person name="Xu Z."/>
            <person name="Li H."/>
            <person name="Huang H."/>
            <person name="Zhang F."/>
            <person name="Xu H."/>
            <person name="Li N."/>
            <person name="Zhao C."/>
            <person name="Li S."/>
            <person name="Dong L."/>
            <person name="Huang Y."/>
            <person name="Li L."/>
            <person name="Xi Y."/>
            <person name="Qi Q."/>
            <person name="Li W."/>
            <person name="Zhang B."/>
            <person name="Hu W."/>
            <person name="Zhang Y."/>
            <person name="Tian X."/>
            <person name="Jiao Y."/>
            <person name="Liang X."/>
            <person name="Jin J."/>
            <person name="Gao L."/>
            <person name="Zheng W."/>
            <person name="Hao B."/>
            <person name="Liu S."/>
            <person name="Wang W."/>
            <person name="Yuan L."/>
            <person name="Cao M."/>
            <person name="McDermott J."/>
            <person name="Samudrala R."/>
            <person name="Wang J."/>
            <person name="Wong G.K."/>
            <person name="Yang H."/>
        </authorList>
    </citation>
    <scope>NUCLEOTIDE SEQUENCE [LARGE SCALE GENOMIC DNA]</scope>
    <source>
        <strain evidence="3">cv. 93-11</strain>
    </source>
</reference>
<feature type="compositionally biased region" description="Low complexity" evidence="1">
    <location>
        <begin position="86"/>
        <end position="105"/>
    </location>
</feature>
<evidence type="ECO:0000313" key="3">
    <source>
        <dbReference type="Proteomes" id="UP000007015"/>
    </source>
</evidence>
<keyword evidence="3" id="KW-1185">Reference proteome</keyword>
<sequence>MRTMKTGDECGGGGSEWERPRLRFSARRRRKGTTSWVAVNCGGGGGWGRPRLRRQRMGTTSAPAATGDGWGRPRLQRRRMGTTSTPAAADGEAPAVAGEDLASGSGFAGGGGRGKDGRRGASSGQRDSDDGGRAMMAAAPDLEESVAMAICGGVCGRSAGGEVRVWAPMWSSCQQGEGDAGAGGWGGRRIKATLGRRISAAAAVDTEGIEAVVERKTGERGTLARLRSAGSERCGSDMSHWIHWIRQSDNSYSACMIGLE</sequence>
<proteinExistence type="predicted"/>
<dbReference type="Gramene" id="BGIOSGA006461-TA">
    <property type="protein sequence ID" value="BGIOSGA006461-PA"/>
    <property type="gene ID" value="BGIOSGA006461"/>
</dbReference>
<organism evidence="2 3">
    <name type="scientific">Oryza sativa subsp. indica</name>
    <name type="common">Rice</name>
    <dbReference type="NCBI Taxonomy" id="39946"/>
    <lineage>
        <taxon>Eukaryota</taxon>
        <taxon>Viridiplantae</taxon>
        <taxon>Streptophyta</taxon>
        <taxon>Embryophyta</taxon>
        <taxon>Tracheophyta</taxon>
        <taxon>Spermatophyta</taxon>
        <taxon>Magnoliopsida</taxon>
        <taxon>Liliopsida</taxon>
        <taxon>Poales</taxon>
        <taxon>Poaceae</taxon>
        <taxon>BOP clade</taxon>
        <taxon>Oryzoideae</taxon>
        <taxon>Oryzeae</taxon>
        <taxon>Oryzinae</taxon>
        <taxon>Oryza</taxon>
        <taxon>Oryza sativa</taxon>
    </lineage>
</organism>
<gene>
    <name evidence="2" type="ORF">OsI_07237</name>
</gene>
<dbReference type="Proteomes" id="UP000007015">
    <property type="component" value="Chromosome 2"/>
</dbReference>
<feature type="compositionally biased region" description="Basic residues" evidence="1">
    <location>
        <begin position="22"/>
        <end position="32"/>
    </location>
</feature>
<accession>B8AHY2</accession>
<dbReference type="AlphaFoldDB" id="B8AHY2"/>
<dbReference type="OMA" id="YSACMIG"/>
<evidence type="ECO:0000313" key="2">
    <source>
        <dbReference type="EMBL" id="EEC73186.1"/>
    </source>
</evidence>
<evidence type="ECO:0000256" key="1">
    <source>
        <dbReference type="SAM" id="MobiDB-lite"/>
    </source>
</evidence>
<dbReference type="EMBL" id="CM000127">
    <property type="protein sequence ID" value="EEC73186.1"/>
    <property type="molecule type" value="Genomic_DNA"/>
</dbReference>
<protein>
    <submittedName>
        <fullName evidence="2">Uncharacterized protein</fullName>
    </submittedName>
</protein>